<evidence type="ECO:0000259" key="6">
    <source>
        <dbReference type="PROSITE" id="PS00624"/>
    </source>
</evidence>
<keyword evidence="5" id="KW-0732">Signal</keyword>
<dbReference type="PANTHER" id="PTHR11552:SF138">
    <property type="entry name" value="DEHYDROGENASE PKFF-RELATED"/>
    <property type="match status" value="1"/>
</dbReference>
<dbReference type="PANTHER" id="PTHR11552">
    <property type="entry name" value="GLUCOSE-METHANOL-CHOLINE GMC OXIDOREDUCTASE"/>
    <property type="match status" value="1"/>
</dbReference>
<comment type="similarity">
    <text evidence="1">Belongs to the GMC oxidoreductase family.</text>
</comment>
<reference evidence="7" key="1">
    <citation type="journal article" date="2020" name="Stud. Mycol.">
        <title>101 Dothideomycetes genomes: a test case for predicting lifestyles and emergence of pathogens.</title>
        <authorList>
            <person name="Haridas S."/>
            <person name="Albert R."/>
            <person name="Binder M."/>
            <person name="Bloem J."/>
            <person name="Labutti K."/>
            <person name="Salamov A."/>
            <person name="Andreopoulos B."/>
            <person name="Baker S."/>
            <person name="Barry K."/>
            <person name="Bills G."/>
            <person name="Bluhm B."/>
            <person name="Cannon C."/>
            <person name="Castanera R."/>
            <person name="Culley D."/>
            <person name="Daum C."/>
            <person name="Ezra D."/>
            <person name="Gonzalez J."/>
            <person name="Henrissat B."/>
            <person name="Kuo A."/>
            <person name="Liang C."/>
            <person name="Lipzen A."/>
            <person name="Lutzoni F."/>
            <person name="Magnuson J."/>
            <person name="Mondo S."/>
            <person name="Nolan M."/>
            <person name="Ohm R."/>
            <person name="Pangilinan J."/>
            <person name="Park H.-J."/>
            <person name="Ramirez L."/>
            <person name="Alfaro M."/>
            <person name="Sun H."/>
            <person name="Tritt A."/>
            <person name="Yoshinaga Y."/>
            <person name="Zwiers L.-H."/>
            <person name="Turgeon B."/>
            <person name="Goodwin S."/>
            <person name="Spatafora J."/>
            <person name="Crous P."/>
            <person name="Grigoriev I."/>
        </authorList>
    </citation>
    <scope>NUCLEOTIDE SEQUENCE</scope>
    <source>
        <strain evidence="7">CBS 133067</strain>
    </source>
</reference>
<sequence length="632" mass="68535">MAFQRLLCGLLGFCSLQTPVVSFIPLLGNNFGPPFIPATYDYVIIGGGTAGLTIAYRLAEDPSVTVAVIEAGSFYQQDNGNGSVIAGLAGGQYFGTVPEVSQPLIDWDFMTTPQAGLFDRRLRFAQGKTLGGGSARNVQVYQRPTKGSMHMWAEMVGDPSYEFDSVLPYYKKSTHVYSPNYHLRGRDNGTLSIVSSDPSAFDNTLGGPLRVSWPNYADPWSIWGQKAFDAVGIQRRKDGFNSGGLLGSGWISGTINPENAHRDSSQTSFLLKAIMEEKWNLKVYTHTMAKKILFSPEKVATGVLVNTAGKEYTISAGKEVILSAGAFKSPQMLMVSGIGPKETLERFDIPVLADRKGVGMNLQDQPLGSIGLRVKVPTVSRLLNDPSAGAAAGEAFLTSASGPLSAPWGSWAWEKLDPKLVSPSTHSFFERSFPSDWPAFEFINVAALFGRYSDLADPVDGFDYATLAFLLVSPLSRGNVSIASADAAEQPLINPGWLTHPMDVEAMLAGFKRAREMVSKIPEVIIGKEYFPGASYTKDEDIISLMKETCGMFFHPSSTCKMGKTDDDTAVVDSKAKVFGVEGLRIVDASTFPILPPGHPQSTVYMLAEKISADILLELQGDQDKARHDKEL</sequence>
<dbReference type="AlphaFoldDB" id="A0A9P4IJ20"/>
<feature type="chain" id="PRO_5040514452" evidence="5">
    <location>
        <begin position="23"/>
        <end position="632"/>
    </location>
</feature>
<dbReference type="InterPro" id="IPR036188">
    <property type="entry name" value="FAD/NAD-bd_sf"/>
</dbReference>
<accession>A0A9P4IJ20</accession>
<feature type="active site" description="Proton donor" evidence="3">
    <location>
        <position position="555"/>
    </location>
</feature>
<dbReference type="PIRSF" id="PIRSF000137">
    <property type="entry name" value="Alcohol_oxidase"/>
    <property type="match status" value="1"/>
</dbReference>
<dbReference type="SUPFAM" id="SSF54373">
    <property type="entry name" value="FAD-linked reductases, C-terminal domain"/>
    <property type="match status" value="1"/>
</dbReference>
<protein>
    <submittedName>
        <fullName evidence="7">Alcohol oxidase</fullName>
    </submittedName>
</protein>
<dbReference type="SUPFAM" id="SSF51905">
    <property type="entry name" value="FAD/NAD(P)-binding domain"/>
    <property type="match status" value="1"/>
</dbReference>
<evidence type="ECO:0000256" key="2">
    <source>
        <dbReference type="ARBA" id="ARBA00023180"/>
    </source>
</evidence>
<dbReference type="Proteomes" id="UP000799772">
    <property type="component" value="Unassembled WGS sequence"/>
</dbReference>
<dbReference type="InterPro" id="IPR007867">
    <property type="entry name" value="GMC_OxRtase_C"/>
</dbReference>
<organism evidence="7 8">
    <name type="scientific">Rhizodiscina lignyota</name>
    <dbReference type="NCBI Taxonomy" id="1504668"/>
    <lineage>
        <taxon>Eukaryota</taxon>
        <taxon>Fungi</taxon>
        <taxon>Dikarya</taxon>
        <taxon>Ascomycota</taxon>
        <taxon>Pezizomycotina</taxon>
        <taxon>Dothideomycetes</taxon>
        <taxon>Pleosporomycetidae</taxon>
        <taxon>Aulographales</taxon>
        <taxon>Rhizodiscinaceae</taxon>
        <taxon>Rhizodiscina</taxon>
    </lineage>
</organism>
<dbReference type="InterPro" id="IPR012132">
    <property type="entry name" value="GMC_OxRdtase"/>
</dbReference>
<feature type="binding site" evidence="4">
    <location>
        <begin position="137"/>
        <end position="140"/>
    </location>
    <ligand>
        <name>FAD</name>
        <dbReference type="ChEBI" id="CHEBI:57692"/>
    </ligand>
</feature>
<dbReference type="Gene3D" id="3.30.560.10">
    <property type="entry name" value="Glucose Oxidase, domain 3"/>
    <property type="match status" value="1"/>
</dbReference>
<feature type="binding site" evidence="4">
    <location>
        <begin position="600"/>
        <end position="601"/>
    </location>
    <ligand>
        <name>FAD</name>
        <dbReference type="ChEBI" id="CHEBI:57692"/>
    </ligand>
</feature>
<dbReference type="EMBL" id="ML978126">
    <property type="protein sequence ID" value="KAF2099061.1"/>
    <property type="molecule type" value="Genomic_DNA"/>
</dbReference>
<feature type="signal peptide" evidence="5">
    <location>
        <begin position="1"/>
        <end position="22"/>
    </location>
</feature>
<evidence type="ECO:0000313" key="7">
    <source>
        <dbReference type="EMBL" id="KAF2099061.1"/>
    </source>
</evidence>
<comment type="cofactor">
    <cofactor evidence="4">
        <name>FAD</name>
        <dbReference type="ChEBI" id="CHEBI:57692"/>
    </cofactor>
</comment>
<comment type="caution">
    <text evidence="7">The sequence shown here is derived from an EMBL/GenBank/DDBJ whole genome shotgun (WGS) entry which is preliminary data.</text>
</comment>
<dbReference type="GO" id="GO:0050660">
    <property type="term" value="F:flavin adenine dinucleotide binding"/>
    <property type="evidence" value="ECO:0007669"/>
    <property type="project" value="InterPro"/>
</dbReference>
<dbReference type="GO" id="GO:0016614">
    <property type="term" value="F:oxidoreductase activity, acting on CH-OH group of donors"/>
    <property type="evidence" value="ECO:0007669"/>
    <property type="project" value="InterPro"/>
</dbReference>
<evidence type="ECO:0000313" key="8">
    <source>
        <dbReference type="Proteomes" id="UP000799772"/>
    </source>
</evidence>
<feature type="active site" description="Proton acceptor" evidence="3">
    <location>
        <position position="599"/>
    </location>
</feature>
<keyword evidence="4" id="KW-0274">FAD</keyword>
<name>A0A9P4IJ20_9PEZI</name>
<dbReference type="Pfam" id="PF00732">
    <property type="entry name" value="GMC_oxred_N"/>
    <property type="match status" value="1"/>
</dbReference>
<dbReference type="GO" id="GO:0044550">
    <property type="term" value="P:secondary metabolite biosynthetic process"/>
    <property type="evidence" value="ECO:0007669"/>
    <property type="project" value="TreeGrafter"/>
</dbReference>
<evidence type="ECO:0000256" key="1">
    <source>
        <dbReference type="ARBA" id="ARBA00010790"/>
    </source>
</evidence>
<dbReference type="Gene3D" id="3.50.50.60">
    <property type="entry name" value="FAD/NAD(P)-binding domain"/>
    <property type="match status" value="1"/>
</dbReference>
<dbReference type="OrthoDB" id="269227at2759"/>
<keyword evidence="4" id="KW-0285">Flavoprotein</keyword>
<keyword evidence="8" id="KW-1185">Reference proteome</keyword>
<proteinExistence type="inferred from homology"/>
<keyword evidence="2" id="KW-0325">Glycoprotein</keyword>
<feature type="domain" description="Glucose-methanol-choline oxidoreductase N-terminal" evidence="6">
    <location>
        <begin position="325"/>
        <end position="339"/>
    </location>
</feature>
<evidence type="ECO:0000256" key="4">
    <source>
        <dbReference type="PIRSR" id="PIRSR000137-2"/>
    </source>
</evidence>
<dbReference type="Pfam" id="PF05199">
    <property type="entry name" value="GMC_oxred_C"/>
    <property type="match status" value="1"/>
</dbReference>
<gene>
    <name evidence="7" type="ORF">NA57DRAFT_38972</name>
</gene>
<evidence type="ECO:0000256" key="3">
    <source>
        <dbReference type="PIRSR" id="PIRSR000137-1"/>
    </source>
</evidence>
<dbReference type="InterPro" id="IPR000172">
    <property type="entry name" value="GMC_OxRdtase_N"/>
</dbReference>
<evidence type="ECO:0000256" key="5">
    <source>
        <dbReference type="SAM" id="SignalP"/>
    </source>
</evidence>
<dbReference type="PROSITE" id="PS00624">
    <property type="entry name" value="GMC_OXRED_2"/>
    <property type="match status" value="1"/>
</dbReference>